<evidence type="ECO:0008006" key="6">
    <source>
        <dbReference type="Google" id="ProtNLM"/>
    </source>
</evidence>
<protein>
    <recommendedName>
        <fullName evidence="6">Diacylglycerol kinase</fullName>
    </recommendedName>
</protein>
<evidence type="ECO:0000313" key="4">
    <source>
        <dbReference type="EMBL" id="TMP28397.1"/>
    </source>
</evidence>
<dbReference type="GO" id="GO:0016301">
    <property type="term" value="F:kinase activity"/>
    <property type="evidence" value="ECO:0007669"/>
    <property type="project" value="InterPro"/>
</dbReference>
<name>A0A5S3WM80_9GAMM</name>
<sequence length="545" mass="59785">MSTAHYYLVLLLFTLLLTTLSLDSLVLLPSLWLSASVACVYVAYALDRPELFRKRTTGQVPFYIKVLLLPYFLGAQLYNAWQRYQDSVPPVQEVKDNLFLACRLFPSDIPMLQSKQVEAILDVTAEFDGLNWSAEEQGLYYLNIPILDHQTPSDAQLRHALSWLRVMHQLNKKVVVHCALGRGRSVFVVAAYLMLQDPSLSVADAMQFINSKRQTARLNRYQHHRLKALMHDLRDTPSSRLDLVINPVSGGGKWHLYDNQVIGLLCSKYTLVLHFTEQDTDVAALAVELSQDAERLIACGGDGTLTAVAHALVNSECKLGFIPLGTANALAHVLLGIRSKVDPISSACEVLLSEHYIQIDTMTCNGETGLLVAAFGFEAQMIEHANRGEKNRSGQLAYISGFINAVSDGQKQRVTLRIDNQPAQSLDIASLAVANAAPITTVLAQGGGEPDYQDGLLDLTLIHHEPESASRALSVAQLIATGISGPSAAQESAVSHTRCQRVTLHADSEQIQYSIDGEVKSADSLNIEVNQASLWIMAPESTRSS</sequence>
<dbReference type="InterPro" id="IPR003595">
    <property type="entry name" value="Tyr_Pase_cat"/>
</dbReference>
<evidence type="ECO:0000259" key="2">
    <source>
        <dbReference type="PROSITE" id="PS50056"/>
    </source>
</evidence>
<reference evidence="5" key="2">
    <citation type="submission" date="2019-06" db="EMBL/GenBank/DDBJ databases">
        <title>Co-occurence of chitin degradation, pigmentation and bioactivity in marine Pseudoalteromonas.</title>
        <authorList>
            <person name="Sonnenschein E.C."/>
            <person name="Bech P.K."/>
        </authorList>
    </citation>
    <scope>NUCLEOTIDE SEQUENCE [LARGE SCALE GENOMIC DNA]</scope>
    <source>
        <strain evidence="5">S2676</strain>
    </source>
</reference>
<dbReference type="EMBL" id="PNCI01000025">
    <property type="protein sequence ID" value="TMP28397.1"/>
    <property type="molecule type" value="Genomic_DNA"/>
</dbReference>
<dbReference type="InterPro" id="IPR029021">
    <property type="entry name" value="Prot-tyrosine_phosphatase-like"/>
</dbReference>
<dbReference type="Proteomes" id="UP000310249">
    <property type="component" value="Unassembled WGS sequence"/>
</dbReference>
<dbReference type="SMART" id="SM00046">
    <property type="entry name" value="DAGKc"/>
    <property type="match status" value="1"/>
</dbReference>
<dbReference type="AlphaFoldDB" id="A0A5S3WM80"/>
<reference evidence="4 5" key="1">
    <citation type="submission" date="2018-01" db="EMBL/GenBank/DDBJ databases">
        <authorList>
            <person name="Paulsen S."/>
            <person name="Gram L.K."/>
        </authorList>
    </citation>
    <scope>NUCLEOTIDE SEQUENCE [LARGE SCALE GENOMIC DNA]</scope>
    <source>
        <strain evidence="4 5">S2676</strain>
    </source>
</reference>
<dbReference type="InterPro" id="IPR045540">
    <property type="entry name" value="YegS/DAGK_C"/>
</dbReference>
<dbReference type="SUPFAM" id="SSF111331">
    <property type="entry name" value="NAD kinase/diacylglycerol kinase-like"/>
    <property type="match status" value="1"/>
</dbReference>
<dbReference type="InterPro" id="IPR017438">
    <property type="entry name" value="ATP-NAD_kinase_N"/>
</dbReference>
<evidence type="ECO:0000313" key="5">
    <source>
        <dbReference type="Proteomes" id="UP000310249"/>
    </source>
</evidence>
<dbReference type="OrthoDB" id="142078at2"/>
<dbReference type="SMART" id="SM00404">
    <property type="entry name" value="PTPc_motif"/>
    <property type="match status" value="1"/>
</dbReference>
<dbReference type="SMART" id="SM00195">
    <property type="entry name" value="DSPc"/>
    <property type="match status" value="1"/>
</dbReference>
<dbReference type="InterPro" id="IPR001206">
    <property type="entry name" value="Diacylglycerol_kinase_cat_dom"/>
</dbReference>
<dbReference type="Pfam" id="PF19279">
    <property type="entry name" value="YegS_C"/>
    <property type="match status" value="1"/>
</dbReference>
<dbReference type="SUPFAM" id="SSF52799">
    <property type="entry name" value="(Phosphotyrosine protein) phosphatases II"/>
    <property type="match status" value="1"/>
</dbReference>
<feature type="domain" description="Tyrosine specific protein phosphatases" evidence="2">
    <location>
        <begin position="158"/>
        <end position="224"/>
    </location>
</feature>
<dbReference type="Gene3D" id="2.60.200.40">
    <property type="match status" value="1"/>
</dbReference>
<dbReference type="Gene3D" id="3.90.190.10">
    <property type="entry name" value="Protein tyrosine phosphatase superfamily"/>
    <property type="match status" value="1"/>
</dbReference>
<dbReference type="Pfam" id="PF00781">
    <property type="entry name" value="DAGK_cat"/>
    <property type="match status" value="1"/>
</dbReference>
<dbReference type="InterPro" id="IPR016064">
    <property type="entry name" value="NAD/diacylglycerol_kinase_sf"/>
</dbReference>
<dbReference type="NCBIfam" id="NF009025">
    <property type="entry name" value="PRK12361.1"/>
    <property type="match status" value="1"/>
</dbReference>
<comment type="caution">
    <text evidence="4">The sequence shown here is derived from an EMBL/GenBank/DDBJ whole genome shotgun (WGS) entry which is preliminary data.</text>
</comment>
<feature type="domain" description="DAGKc" evidence="3">
    <location>
        <begin position="236"/>
        <end position="368"/>
    </location>
</feature>
<dbReference type="InterPro" id="IPR000387">
    <property type="entry name" value="Tyr_Pase_dom"/>
</dbReference>
<dbReference type="InterPro" id="IPR020422">
    <property type="entry name" value="TYR_PHOSPHATASE_DUAL_dom"/>
</dbReference>
<dbReference type="PANTHER" id="PTHR47216:SF4">
    <property type="entry name" value="OS01G0859400 PROTEIN"/>
    <property type="match status" value="1"/>
</dbReference>
<dbReference type="PROSITE" id="PS50146">
    <property type="entry name" value="DAGK"/>
    <property type="match status" value="1"/>
</dbReference>
<dbReference type="PANTHER" id="PTHR47216">
    <property type="match status" value="1"/>
</dbReference>
<dbReference type="RefSeq" id="WP_138549587.1">
    <property type="nucleotide sequence ID" value="NZ_PNCH01000001.1"/>
</dbReference>
<evidence type="ECO:0000259" key="3">
    <source>
        <dbReference type="PROSITE" id="PS50146"/>
    </source>
</evidence>
<dbReference type="PROSITE" id="PS50056">
    <property type="entry name" value="TYR_PHOSPHATASE_2"/>
    <property type="match status" value="1"/>
</dbReference>
<accession>A0A5S3WM80</accession>
<dbReference type="InterPro" id="IPR000340">
    <property type="entry name" value="Dual-sp_phosphatase_cat-dom"/>
</dbReference>
<organism evidence="4 5">
    <name type="scientific">Pseudoalteromonas rubra</name>
    <dbReference type="NCBI Taxonomy" id="43658"/>
    <lineage>
        <taxon>Bacteria</taxon>
        <taxon>Pseudomonadati</taxon>
        <taxon>Pseudomonadota</taxon>
        <taxon>Gammaproteobacteria</taxon>
        <taxon>Alteromonadales</taxon>
        <taxon>Pseudoalteromonadaceae</taxon>
        <taxon>Pseudoalteromonas</taxon>
    </lineage>
</organism>
<dbReference type="Gene3D" id="3.40.50.10330">
    <property type="entry name" value="Probable inorganic polyphosphate/atp-NAD kinase, domain 1"/>
    <property type="match status" value="1"/>
</dbReference>
<proteinExistence type="predicted"/>
<evidence type="ECO:0000259" key="1">
    <source>
        <dbReference type="PROSITE" id="PS50054"/>
    </source>
</evidence>
<dbReference type="Pfam" id="PF00782">
    <property type="entry name" value="DSPc"/>
    <property type="match status" value="1"/>
</dbReference>
<gene>
    <name evidence="4" type="ORF">CWB99_11820</name>
</gene>
<dbReference type="PROSITE" id="PS50054">
    <property type="entry name" value="TYR_PHOSPHATASE_DUAL"/>
    <property type="match status" value="1"/>
</dbReference>
<feature type="domain" description="Tyrosine-protein phosphatase" evidence="1">
    <location>
        <begin position="89"/>
        <end position="235"/>
    </location>
</feature>